<dbReference type="CDD" id="cd05930">
    <property type="entry name" value="A_NRPS"/>
    <property type="match status" value="1"/>
</dbReference>
<dbReference type="InterPro" id="IPR036736">
    <property type="entry name" value="ACP-like_sf"/>
</dbReference>
<keyword evidence="1" id="KW-0596">Phosphopantetheine</keyword>
<dbReference type="NCBIfam" id="TIGR01733">
    <property type="entry name" value="AA-adenyl-dom"/>
    <property type="match status" value="1"/>
</dbReference>
<dbReference type="InterPro" id="IPR042099">
    <property type="entry name" value="ANL_N_sf"/>
</dbReference>
<dbReference type="RefSeq" id="WP_212697320.1">
    <property type="nucleotide sequence ID" value="NZ_CP058649.1"/>
</dbReference>
<dbReference type="PROSITE" id="PS00012">
    <property type="entry name" value="PHOSPHOPANTETHEINE"/>
    <property type="match status" value="1"/>
</dbReference>
<dbReference type="InterPro" id="IPR010071">
    <property type="entry name" value="AA_adenyl_dom"/>
</dbReference>
<name>A0A8J8SFM7_9FIRM</name>
<proteinExistence type="predicted"/>
<dbReference type="InterPro" id="IPR000873">
    <property type="entry name" value="AMP-dep_synth/lig_dom"/>
</dbReference>
<dbReference type="SUPFAM" id="SSF47336">
    <property type="entry name" value="ACP-like"/>
    <property type="match status" value="1"/>
</dbReference>
<keyword evidence="2" id="KW-0597">Phosphoprotein</keyword>
<evidence type="ECO:0000256" key="2">
    <source>
        <dbReference type="ARBA" id="ARBA00022553"/>
    </source>
</evidence>
<dbReference type="InterPro" id="IPR045851">
    <property type="entry name" value="AMP-bd_C_sf"/>
</dbReference>
<dbReference type="Gene3D" id="3.40.50.12780">
    <property type="entry name" value="N-terminal domain of ligase-like"/>
    <property type="match status" value="1"/>
</dbReference>
<dbReference type="PANTHER" id="PTHR44845">
    <property type="entry name" value="CARRIER DOMAIN-CONTAINING PROTEIN"/>
    <property type="match status" value="1"/>
</dbReference>
<organism evidence="4 5">
    <name type="scientific">Vallitalea pronyensis</name>
    <dbReference type="NCBI Taxonomy" id="1348613"/>
    <lineage>
        <taxon>Bacteria</taxon>
        <taxon>Bacillati</taxon>
        <taxon>Bacillota</taxon>
        <taxon>Clostridia</taxon>
        <taxon>Lachnospirales</taxon>
        <taxon>Vallitaleaceae</taxon>
        <taxon>Vallitalea</taxon>
    </lineage>
</organism>
<dbReference type="Proteomes" id="UP000683246">
    <property type="component" value="Chromosome"/>
</dbReference>
<dbReference type="Gene3D" id="1.10.1200.10">
    <property type="entry name" value="ACP-like"/>
    <property type="match status" value="1"/>
</dbReference>
<gene>
    <name evidence="4" type="ORF">HZI73_05850</name>
</gene>
<accession>A0A8J8SFM7</accession>
<evidence type="ECO:0000256" key="1">
    <source>
        <dbReference type="ARBA" id="ARBA00022450"/>
    </source>
</evidence>
<feature type="domain" description="Carrier" evidence="3">
    <location>
        <begin position="504"/>
        <end position="583"/>
    </location>
</feature>
<sequence>MQGKNIYHLLQENQRLGAEAIICGDTQIEYRDFIQQVDNMANQLSRVFNMNNRRCIILLERSPELLMAIFATLKIGIAYVPIDPVYPQEQMRTMINNIGQCNVITMTKYKQYFEDTNIFYMDSRERYVGQLHEEKKTEYDANDLAYIIYTSGTTGVPNAIGIFQRSVINLIEGLCEVIHFSQGKTIACLTSCSFDIFVVETILALCKGLKVVMANEKEQGNPKLMSKLIHENKIDMIQLTPSTMQMLVNYDQDLMCLKGVSDIMLGGEVLTSSLLELLKSKTNAKIYNMYGPTETTVWSSVSNLTGKNNVDIGKPIKNTEVYIVDDDLNEIKDGHVGEICIAGAGLAMGYINNKALTDKRFVRNKIDSKRMYRTGDYGYIVEDGYITYVGRKDNQVKLRGFRVELERIESVASDHCDINQAVAVIIQSKRKKHDDILCLYFTSHIEIKQDVLKEHLTKRLPEHMIPNKLIQIDKIPMTPNNKINRKALSNIEIYMDDALNDSYNMQSDISKKIIKIISSTTGIRQTILSKNPETAEVGLNSIVFIKVVVKIEEDFNIEFSDDMLDFSKFKDISSIVQYIERCVLDSKRMNENTH</sequence>
<dbReference type="AlphaFoldDB" id="A0A8J8SFM7"/>
<protein>
    <submittedName>
        <fullName evidence="4">Amino acid adenylation domain-containing protein</fullName>
    </submittedName>
</protein>
<dbReference type="EMBL" id="CP058649">
    <property type="protein sequence ID" value="QUI21850.1"/>
    <property type="molecule type" value="Genomic_DNA"/>
</dbReference>
<dbReference type="Pfam" id="PF00501">
    <property type="entry name" value="AMP-binding"/>
    <property type="match status" value="1"/>
</dbReference>
<evidence type="ECO:0000259" key="3">
    <source>
        <dbReference type="PROSITE" id="PS50075"/>
    </source>
</evidence>
<evidence type="ECO:0000313" key="5">
    <source>
        <dbReference type="Proteomes" id="UP000683246"/>
    </source>
</evidence>
<keyword evidence="5" id="KW-1185">Reference proteome</keyword>
<dbReference type="SUPFAM" id="SSF56801">
    <property type="entry name" value="Acetyl-CoA synthetase-like"/>
    <property type="match status" value="1"/>
</dbReference>
<evidence type="ECO:0000313" key="4">
    <source>
        <dbReference type="EMBL" id="QUI21850.1"/>
    </source>
</evidence>
<dbReference type="Pfam" id="PF00550">
    <property type="entry name" value="PP-binding"/>
    <property type="match status" value="1"/>
</dbReference>
<dbReference type="KEGG" id="vpy:HZI73_05850"/>
<dbReference type="InterPro" id="IPR006162">
    <property type="entry name" value="Ppantetheine_attach_site"/>
</dbReference>
<dbReference type="PANTHER" id="PTHR44845:SF6">
    <property type="entry name" value="BETA-ALANINE-ACTIVATING ENZYME"/>
    <property type="match status" value="1"/>
</dbReference>
<reference evidence="4" key="1">
    <citation type="submission" date="2020-07" db="EMBL/GenBank/DDBJ databases">
        <title>Vallitalea pronyensis genome.</title>
        <authorList>
            <person name="Postec A."/>
        </authorList>
    </citation>
    <scope>NUCLEOTIDE SEQUENCE</scope>
    <source>
        <strain evidence="4">FatNI3</strain>
    </source>
</reference>
<dbReference type="Gene3D" id="3.30.300.30">
    <property type="match status" value="1"/>
</dbReference>
<dbReference type="PROSITE" id="PS50075">
    <property type="entry name" value="CARRIER"/>
    <property type="match status" value="1"/>
</dbReference>
<dbReference type="InterPro" id="IPR009081">
    <property type="entry name" value="PP-bd_ACP"/>
</dbReference>